<dbReference type="EMBL" id="NBNE01005581">
    <property type="protein sequence ID" value="OWZ03339.1"/>
    <property type="molecule type" value="Genomic_DNA"/>
</dbReference>
<dbReference type="CDD" id="cd00024">
    <property type="entry name" value="CD_CSD"/>
    <property type="match status" value="1"/>
</dbReference>
<dbReference type="SUPFAM" id="SSF54160">
    <property type="entry name" value="Chromo domain-like"/>
    <property type="match status" value="1"/>
</dbReference>
<comment type="caution">
    <text evidence="2">The sequence shown here is derived from an EMBL/GenBank/DDBJ whole genome shotgun (WGS) entry which is preliminary data.</text>
</comment>
<sequence>MTRNPSLYFDLEAEVKRKVEEFAYELELPDKTKARLARDVAEEASVDFDEGLLPDDRWMPHEVAGEFEVEAILDDRTPMSTTKDRRVHEFEVKWVGYESTMWEPAPNWSWVVLRTRV</sequence>
<reference evidence="3" key="1">
    <citation type="submission" date="2017-03" db="EMBL/GenBank/DDBJ databases">
        <title>Phytopthora megakarya and P. palmivora, two closely related causual agents of cacao black pod achieved similar genome size and gene model numbers by different mechanisms.</title>
        <authorList>
            <person name="Ali S."/>
            <person name="Shao J."/>
            <person name="Larry D.J."/>
            <person name="Kronmiller B."/>
            <person name="Shen D."/>
            <person name="Strem M.D."/>
            <person name="Melnick R.L."/>
            <person name="Guiltinan M.J."/>
            <person name="Tyler B.M."/>
            <person name="Meinhardt L.W."/>
            <person name="Bailey B.A."/>
        </authorList>
    </citation>
    <scope>NUCLEOTIDE SEQUENCE [LARGE SCALE GENOMIC DNA]</scope>
    <source>
        <strain evidence="3">zdho120</strain>
    </source>
</reference>
<dbReference type="Proteomes" id="UP000198211">
    <property type="component" value="Unassembled WGS sequence"/>
</dbReference>
<protein>
    <recommendedName>
        <fullName evidence="1">Chromo domain-containing protein</fullName>
    </recommendedName>
</protein>
<dbReference type="OrthoDB" id="142498at2759"/>
<name>A0A225VEG0_9STRA</name>
<dbReference type="PROSITE" id="PS50013">
    <property type="entry name" value="CHROMO_2"/>
    <property type="match status" value="1"/>
</dbReference>
<dbReference type="InterPro" id="IPR016197">
    <property type="entry name" value="Chromo-like_dom_sf"/>
</dbReference>
<evidence type="ECO:0000313" key="3">
    <source>
        <dbReference type="Proteomes" id="UP000198211"/>
    </source>
</evidence>
<feature type="domain" description="Chromo" evidence="1">
    <location>
        <begin position="67"/>
        <end position="117"/>
    </location>
</feature>
<dbReference type="AlphaFoldDB" id="A0A225VEG0"/>
<gene>
    <name evidence="2" type="ORF">PHMEG_00024950</name>
</gene>
<accession>A0A225VEG0</accession>
<evidence type="ECO:0000313" key="2">
    <source>
        <dbReference type="EMBL" id="OWZ03339.1"/>
    </source>
</evidence>
<dbReference type="InterPro" id="IPR000953">
    <property type="entry name" value="Chromo/chromo_shadow_dom"/>
</dbReference>
<organism evidence="2 3">
    <name type="scientific">Phytophthora megakarya</name>
    <dbReference type="NCBI Taxonomy" id="4795"/>
    <lineage>
        <taxon>Eukaryota</taxon>
        <taxon>Sar</taxon>
        <taxon>Stramenopiles</taxon>
        <taxon>Oomycota</taxon>
        <taxon>Peronosporomycetes</taxon>
        <taxon>Peronosporales</taxon>
        <taxon>Peronosporaceae</taxon>
        <taxon>Phytophthora</taxon>
    </lineage>
</organism>
<proteinExistence type="predicted"/>
<dbReference type="Gene3D" id="2.40.50.40">
    <property type="match status" value="1"/>
</dbReference>
<dbReference type="Pfam" id="PF00385">
    <property type="entry name" value="Chromo"/>
    <property type="match status" value="1"/>
</dbReference>
<dbReference type="InterPro" id="IPR023780">
    <property type="entry name" value="Chromo_domain"/>
</dbReference>
<evidence type="ECO:0000259" key="1">
    <source>
        <dbReference type="PROSITE" id="PS50013"/>
    </source>
</evidence>
<keyword evidence="3" id="KW-1185">Reference proteome</keyword>